<dbReference type="Gene3D" id="1.20.5.420">
    <property type="entry name" value="Immunoglobulin FC, subunit C"/>
    <property type="match status" value="1"/>
</dbReference>
<accession>A0ABX9ZK09</accession>
<proteinExistence type="predicted"/>
<dbReference type="InterPro" id="IPR012671">
    <property type="entry name" value="T3SS_PscE/YscE"/>
</dbReference>
<dbReference type="EMBL" id="RWHX01000045">
    <property type="protein sequence ID" value="RSK76779.1"/>
    <property type="molecule type" value="Genomic_DNA"/>
</dbReference>
<dbReference type="Proteomes" id="UP000270216">
    <property type="component" value="Unassembled WGS sequence"/>
</dbReference>
<reference evidence="1 2" key="1">
    <citation type="submission" date="2018-12" db="EMBL/GenBank/DDBJ databases">
        <title>Whole genome sequence of a Pandoraea apista isolate from a patient with cystic fibrosis.</title>
        <authorList>
            <person name="Kenna D.T."/>
            <person name="Turton J.F."/>
        </authorList>
    </citation>
    <scope>NUCLEOTIDE SEQUENCE [LARGE SCALE GENOMIC DNA]</scope>
    <source>
        <strain evidence="1 2">Pa13324</strain>
    </source>
</reference>
<gene>
    <name evidence="1" type="ORF">EJE83_20165</name>
</gene>
<organism evidence="1 2">
    <name type="scientific">Pandoraea apista</name>
    <dbReference type="NCBI Taxonomy" id="93218"/>
    <lineage>
        <taxon>Bacteria</taxon>
        <taxon>Pseudomonadati</taxon>
        <taxon>Pseudomonadota</taxon>
        <taxon>Betaproteobacteria</taxon>
        <taxon>Burkholderiales</taxon>
        <taxon>Burkholderiaceae</taxon>
        <taxon>Pandoraea</taxon>
    </lineage>
</organism>
<dbReference type="NCBIfam" id="TIGR02501">
    <property type="entry name" value="type_III_yscE"/>
    <property type="match status" value="1"/>
</dbReference>
<keyword evidence="2" id="KW-1185">Reference proteome</keyword>
<evidence type="ECO:0000313" key="2">
    <source>
        <dbReference type="Proteomes" id="UP000270216"/>
    </source>
</evidence>
<dbReference type="Pfam" id="PF08988">
    <property type="entry name" value="T3SS_needle_E"/>
    <property type="match status" value="1"/>
</dbReference>
<sequence length="81" mass="8877">MCMAIRLTRFEDQLAASPEPVAREVGAQLDAARRSLQQALNTPLTPTEHALAQTQMQAVQAAGAILECMARRYRTSYGRSS</sequence>
<comment type="caution">
    <text evidence="1">The sequence shown here is derived from an EMBL/GenBank/DDBJ whole genome shotgun (WGS) entry which is preliminary data.</text>
</comment>
<name>A0ABX9ZK09_9BURK</name>
<protein>
    <submittedName>
        <fullName evidence="1">EscE/YscE/SsaE family type III secretion system needle protein co-chaperone</fullName>
    </submittedName>
</protein>
<evidence type="ECO:0000313" key="1">
    <source>
        <dbReference type="EMBL" id="RSK76779.1"/>
    </source>
</evidence>